<gene>
    <name evidence="2" type="ORF">CIK66_15435</name>
</gene>
<evidence type="ECO:0000313" key="2">
    <source>
        <dbReference type="EMBL" id="PCC38131.1"/>
    </source>
</evidence>
<evidence type="ECO:0000256" key="1">
    <source>
        <dbReference type="SAM" id="MobiDB-lite"/>
    </source>
</evidence>
<feature type="region of interest" description="Disordered" evidence="1">
    <location>
        <begin position="1"/>
        <end position="83"/>
    </location>
</feature>
<reference evidence="2 3" key="1">
    <citation type="journal article" date="2017" name="Elife">
        <title>Extensive horizontal gene transfer in cheese-associated bacteria.</title>
        <authorList>
            <person name="Bonham K.S."/>
            <person name="Wolfe B.E."/>
            <person name="Dutton R.J."/>
        </authorList>
    </citation>
    <scope>NUCLEOTIDE SEQUENCE [LARGE SCALE GENOMIC DNA]</scope>
    <source>
        <strain evidence="2 3">341_9</strain>
    </source>
</reference>
<accession>A0A2A3YFW7</accession>
<evidence type="ECO:0000313" key="3">
    <source>
        <dbReference type="Proteomes" id="UP000218598"/>
    </source>
</evidence>
<dbReference type="Proteomes" id="UP000218598">
    <property type="component" value="Unassembled WGS sequence"/>
</dbReference>
<comment type="caution">
    <text evidence="2">The sequence shown here is derived from an EMBL/GenBank/DDBJ whole genome shotgun (WGS) entry which is preliminary data.</text>
</comment>
<keyword evidence="3" id="KW-1185">Reference proteome</keyword>
<proteinExistence type="predicted"/>
<sequence length="186" mass="18846">MVAGAAACGGLTGGDDEKADGDDTAVGEEQPAEGEDASEEKVAEEGEEAADEGQDAVESEQDSSGEDEEEDGAAAGGEVSDADLDASKQQVLAFFEALGEKDGEAACGFVLDPTTGEPAAGAVLTACADTMDSSGMMDMFTPEMVAVITEDALEASDNGDGTIKISAQGADFDMHKADDGKWYIAQ</sequence>
<organism evidence="2 3">
    <name type="scientific">Brachybacterium alimentarium</name>
    <dbReference type="NCBI Taxonomy" id="47845"/>
    <lineage>
        <taxon>Bacteria</taxon>
        <taxon>Bacillati</taxon>
        <taxon>Actinomycetota</taxon>
        <taxon>Actinomycetes</taxon>
        <taxon>Micrococcales</taxon>
        <taxon>Dermabacteraceae</taxon>
        <taxon>Brachybacterium</taxon>
    </lineage>
</organism>
<name>A0A2A3YFW7_9MICO</name>
<dbReference type="AlphaFoldDB" id="A0A2A3YFW7"/>
<protein>
    <submittedName>
        <fullName evidence="2">Uncharacterized protein</fullName>
    </submittedName>
</protein>
<dbReference type="EMBL" id="NRGR01000025">
    <property type="protein sequence ID" value="PCC38131.1"/>
    <property type="molecule type" value="Genomic_DNA"/>
</dbReference>
<feature type="compositionally biased region" description="Acidic residues" evidence="1">
    <location>
        <begin position="17"/>
        <end position="38"/>
    </location>
</feature>
<feature type="compositionally biased region" description="Acidic residues" evidence="1">
    <location>
        <begin position="45"/>
        <end position="72"/>
    </location>
</feature>